<dbReference type="EMBL" id="LAZR01026276">
    <property type="protein sequence ID" value="KKL69240.1"/>
    <property type="molecule type" value="Genomic_DNA"/>
</dbReference>
<reference evidence="2" key="1">
    <citation type="journal article" date="2015" name="Nature">
        <title>Complex archaea that bridge the gap between prokaryotes and eukaryotes.</title>
        <authorList>
            <person name="Spang A."/>
            <person name="Saw J.H."/>
            <person name="Jorgensen S.L."/>
            <person name="Zaremba-Niedzwiedzka K."/>
            <person name="Martijn J."/>
            <person name="Lind A.E."/>
            <person name="van Eijk R."/>
            <person name="Schleper C."/>
            <person name="Guy L."/>
            <person name="Ettema T.J."/>
        </authorList>
    </citation>
    <scope>NUCLEOTIDE SEQUENCE</scope>
</reference>
<feature type="non-terminal residue" evidence="2">
    <location>
        <position position="26"/>
    </location>
</feature>
<protein>
    <submittedName>
        <fullName evidence="2">Uncharacterized protein</fullName>
    </submittedName>
</protein>
<evidence type="ECO:0000256" key="1">
    <source>
        <dbReference type="SAM" id="MobiDB-lite"/>
    </source>
</evidence>
<sequence length="26" mass="3131">MEEKGNKKPEFVPEAVKEIREKKEKE</sequence>
<name>A0A0F9GIF8_9ZZZZ</name>
<organism evidence="2">
    <name type="scientific">marine sediment metagenome</name>
    <dbReference type="NCBI Taxonomy" id="412755"/>
    <lineage>
        <taxon>unclassified sequences</taxon>
        <taxon>metagenomes</taxon>
        <taxon>ecological metagenomes</taxon>
    </lineage>
</organism>
<accession>A0A0F9GIF8</accession>
<evidence type="ECO:0000313" key="2">
    <source>
        <dbReference type="EMBL" id="KKL69240.1"/>
    </source>
</evidence>
<feature type="region of interest" description="Disordered" evidence="1">
    <location>
        <begin position="1"/>
        <end position="26"/>
    </location>
</feature>
<proteinExistence type="predicted"/>
<gene>
    <name evidence="2" type="ORF">LCGC14_2116910</name>
</gene>
<comment type="caution">
    <text evidence="2">The sequence shown here is derived from an EMBL/GenBank/DDBJ whole genome shotgun (WGS) entry which is preliminary data.</text>
</comment>
<dbReference type="AlphaFoldDB" id="A0A0F9GIF8"/>